<dbReference type="InterPro" id="IPR029058">
    <property type="entry name" value="AB_hydrolase_fold"/>
</dbReference>
<keyword evidence="8" id="KW-0106">Calcium</keyword>
<comment type="catalytic activity">
    <reaction evidence="13">
        <text>a 1,2-diacyl-sn-glycerol + H2O = a 2-acylglycerol + a fatty acid + H(+)</text>
        <dbReference type="Rhea" id="RHEA:33275"/>
        <dbReference type="ChEBI" id="CHEBI:15377"/>
        <dbReference type="ChEBI" id="CHEBI:15378"/>
        <dbReference type="ChEBI" id="CHEBI:17389"/>
        <dbReference type="ChEBI" id="CHEBI:17815"/>
        <dbReference type="ChEBI" id="CHEBI:28868"/>
        <dbReference type="EC" id="3.1.1.116"/>
    </reaction>
    <physiologicalReaction direction="left-to-right" evidence="13">
        <dbReference type="Rhea" id="RHEA:33276"/>
    </physiologicalReaction>
</comment>
<evidence type="ECO:0000256" key="12">
    <source>
        <dbReference type="ARBA" id="ARBA00023136"/>
    </source>
</evidence>
<keyword evidence="6" id="KW-0479">Metal-binding</keyword>
<keyword evidence="4" id="KW-0597">Phosphoprotein</keyword>
<evidence type="ECO:0000256" key="3">
    <source>
        <dbReference type="ARBA" id="ARBA00022475"/>
    </source>
</evidence>
<dbReference type="GO" id="GO:0016298">
    <property type="term" value="F:lipase activity"/>
    <property type="evidence" value="ECO:0007669"/>
    <property type="project" value="TreeGrafter"/>
</dbReference>
<reference evidence="18" key="1">
    <citation type="submission" date="2016-06" db="UniProtKB">
        <authorList>
            <consortium name="WormBaseParasite"/>
        </authorList>
    </citation>
    <scope>IDENTIFICATION</scope>
</reference>
<dbReference type="GO" id="GO:0046872">
    <property type="term" value="F:metal ion binding"/>
    <property type="evidence" value="ECO:0007669"/>
    <property type="project" value="UniProtKB-KW"/>
</dbReference>
<evidence type="ECO:0000256" key="10">
    <source>
        <dbReference type="ARBA" id="ARBA00022989"/>
    </source>
</evidence>
<accession>A0A183TED1</accession>
<dbReference type="PANTHER" id="PTHR45792">
    <property type="entry name" value="DIACYLGLYCEROL LIPASE HOMOLOG-RELATED"/>
    <property type="match status" value="1"/>
</dbReference>
<comment type="cofactor">
    <cofactor evidence="1">
        <name>Ca(2+)</name>
        <dbReference type="ChEBI" id="CHEBI:29108"/>
    </cofactor>
</comment>
<dbReference type="GO" id="GO:0005886">
    <property type="term" value="C:plasma membrane"/>
    <property type="evidence" value="ECO:0007669"/>
    <property type="project" value="UniProtKB-SubCell"/>
</dbReference>
<dbReference type="InterPro" id="IPR002921">
    <property type="entry name" value="Fungal_lipase-type"/>
</dbReference>
<keyword evidence="10" id="KW-1133">Transmembrane helix</keyword>
<dbReference type="WBParaSite" id="SSLN_0001538801-mRNA-1">
    <property type="protein sequence ID" value="SSLN_0001538801-mRNA-1"/>
    <property type="gene ID" value="SSLN_0001538801"/>
</dbReference>
<evidence type="ECO:0000256" key="1">
    <source>
        <dbReference type="ARBA" id="ARBA00001913"/>
    </source>
</evidence>
<evidence type="ECO:0000259" key="15">
    <source>
        <dbReference type="Pfam" id="PF01764"/>
    </source>
</evidence>
<dbReference type="SUPFAM" id="SSF53474">
    <property type="entry name" value="alpha/beta-Hydrolases"/>
    <property type="match status" value="1"/>
</dbReference>
<dbReference type="Gene3D" id="3.40.50.1820">
    <property type="entry name" value="alpha/beta hydrolase"/>
    <property type="match status" value="1"/>
</dbReference>
<evidence type="ECO:0000313" key="17">
    <source>
        <dbReference type="Proteomes" id="UP000275846"/>
    </source>
</evidence>
<dbReference type="EMBL" id="UYSU01039345">
    <property type="protein sequence ID" value="VDM01215.1"/>
    <property type="molecule type" value="Genomic_DNA"/>
</dbReference>
<comment type="subcellular location">
    <subcellularLocation>
        <location evidence="2">Cell membrane</location>
        <topology evidence="2">Multi-pass membrane protein</topology>
    </subcellularLocation>
</comment>
<evidence type="ECO:0000256" key="5">
    <source>
        <dbReference type="ARBA" id="ARBA00022692"/>
    </source>
</evidence>
<evidence type="ECO:0000256" key="8">
    <source>
        <dbReference type="ARBA" id="ARBA00022837"/>
    </source>
</evidence>
<organism evidence="18">
    <name type="scientific">Schistocephalus solidus</name>
    <name type="common">Tapeworm</name>
    <dbReference type="NCBI Taxonomy" id="70667"/>
    <lineage>
        <taxon>Eukaryota</taxon>
        <taxon>Metazoa</taxon>
        <taxon>Spiralia</taxon>
        <taxon>Lophotrochozoa</taxon>
        <taxon>Platyhelminthes</taxon>
        <taxon>Cestoda</taxon>
        <taxon>Eucestoda</taxon>
        <taxon>Diphyllobothriidea</taxon>
        <taxon>Diphyllobothriidae</taxon>
        <taxon>Schistocephalus</taxon>
    </lineage>
</organism>
<evidence type="ECO:0000313" key="18">
    <source>
        <dbReference type="WBParaSite" id="SSLN_0001538801-mRNA-1"/>
    </source>
</evidence>
<proteinExistence type="predicted"/>
<keyword evidence="9" id="KW-0442">Lipid degradation</keyword>
<evidence type="ECO:0000256" key="9">
    <source>
        <dbReference type="ARBA" id="ARBA00022963"/>
    </source>
</evidence>
<keyword evidence="11" id="KW-0443">Lipid metabolism</keyword>
<dbReference type="CDD" id="cd00519">
    <property type="entry name" value="Lipase_3"/>
    <property type="match status" value="1"/>
</dbReference>
<keyword evidence="5" id="KW-0812">Transmembrane</keyword>
<gene>
    <name evidence="16" type="ORF">SSLN_LOCUS14829</name>
</gene>
<keyword evidence="7" id="KW-0378">Hydrolase</keyword>
<evidence type="ECO:0000313" key="16">
    <source>
        <dbReference type="EMBL" id="VDM01215.1"/>
    </source>
</evidence>
<evidence type="ECO:0000256" key="6">
    <source>
        <dbReference type="ARBA" id="ARBA00022723"/>
    </source>
</evidence>
<evidence type="ECO:0000256" key="13">
    <source>
        <dbReference type="ARBA" id="ARBA00024531"/>
    </source>
</evidence>
<evidence type="ECO:0000256" key="14">
    <source>
        <dbReference type="ARBA" id="ARBA00026104"/>
    </source>
</evidence>
<keyword evidence="3" id="KW-1003">Cell membrane</keyword>
<dbReference type="Pfam" id="PF01764">
    <property type="entry name" value="Lipase_3"/>
    <property type="match status" value="1"/>
</dbReference>
<reference evidence="16 17" key="2">
    <citation type="submission" date="2018-11" db="EMBL/GenBank/DDBJ databases">
        <authorList>
            <consortium name="Pathogen Informatics"/>
        </authorList>
    </citation>
    <scope>NUCLEOTIDE SEQUENCE [LARGE SCALE GENOMIC DNA]</scope>
    <source>
        <strain evidence="16 17">NST_G2</strain>
    </source>
</reference>
<dbReference type="GO" id="GO:0046340">
    <property type="term" value="P:diacylglycerol catabolic process"/>
    <property type="evidence" value="ECO:0007669"/>
    <property type="project" value="TreeGrafter"/>
</dbReference>
<protein>
    <recommendedName>
        <fullName evidence="14">sn-1-specific diacylglycerol lipase</fullName>
        <ecNumber evidence="14">3.1.1.116</ecNumber>
    </recommendedName>
</protein>
<evidence type="ECO:0000256" key="11">
    <source>
        <dbReference type="ARBA" id="ARBA00023098"/>
    </source>
</evidence>
<dbReference type="GO" id="GO:0019369">
    <property type="term" value="P:arachidonate metabolic process"/>
    <property type="evidence" value="ECO:0007669"/>
    <property type="project" value="TreeGrafter"/>
</dbReference>
<keyword evidence="17" id="KW-1185">Reference proteome</keyword>
<dbReference type="AlphaFoldDB" id="A0A183TED1"/>
<sequence>MTAPERQRDLEDGIRGPGCCLCAGRNAYLAAFLEMSGLDIQSVLLFEFSDTFYDATVMLVIDDVTQAIVVIVRGTLSSNETLVDMLALGEPLRQEDKKLPLEERFMAHGGMVRVARNLSEKIVREGWVEKAKHLRPDYPLVLCGHSLGAGLVSLMSVLLRPQYPELKAYAFEPPGALMK</sequence>
<dbReference type="EC" id="3.1.1.116" evidence="14"/>
<feature type="domain" description="Fungal lipase-type" evidence="15">
    <location>
        <begin position="69"/>
        <end position="171"/>
    </location>
</feature>
<name>A0A183TED1_SCHSO</name>
<dbReference type="OrthoDB" id="6273678at2759"/>
<evidence type="ECO:0000256" key="2">
    <source>
        <dbReference type="ARBA" id="ARBA00004651"/>
    </source>
</evidence>
<keyword evidence="12" id="KW-0472">Membrane</keyword>
<dbReference type="PANTHER" id="PTHR45792:SF8">
    <property type="entry name" value="DIACYLGLYCEROL LIPASE-ALPHA"/>
    <property type="match status" value="1"/>
</dbReference>
<dbReference type="InterPro" id="IPR052214">
    <property type="entry name" value="DAG_Lipase-Related"/>
</dbReference>
<evidence type="ECO:0000256" key="4">
    <source>
        <dbReference type="ARBA" id="ARBA00022553"/>
    </source>
</evidence>
<evidence type="ECO:0000256" key="7">
    <source>
        <dbReference type="ARBA" id="ARBA00022801"/>
    </source>
</evidence>
<dbReference type="Proteomes" id="UP000275846">
    <property type="component" value="Unassembled WGS sequence"/>
</dbReference>